<reference evidence="2" key="1">
    <citation type="submission" date="2022-08" db="EMBL/GenBank/DDBJ databases">
        <title>Genomic Encyclopedia of Type Strains, Phase V (KMG-V): Genome sequencing to study the core and pangenomes of soil and plant-associated prokaryotes.</title>
        <authorList>
            <person name="Whitman W."/>
        </authorList>
    </citation>
    <scope>NUCLEOTIDE SEQUENCE</scope>
    <source>
        <strain evidence="2">SP3002</strain>
    </source>
</reference>
<dbReference type="AlphaFoldDB" id="A0AAW5P841"/>
<dbReference type="RefSeq" id="WP_259258136.1">
    <property type="nucleotide sequence ID" value="NZ_JANTZM010000007.1"/>
</dbReference>
<feature type="region of interest" description="Disordered" evidence="1">
    <location>
        <begin position="533"/>
        <end position="672"/>
    </location>
</feature>
<organism evidence="2 3">
    <name type="scientific">Salinibacter ruber</name>
    <dbReference type="NCBI Taxonomy" id="146919"/>
    <lineage>
        <taxon>Bacteria</taxon>
        <taxon>Pseudomonadati</taxon>
        <taxon>Rhodothermota</taxon>
        <taxon>Rhodothermia</taxon>
        <taxon>Rhodothermales</taxon>
        <taxon>Salinibacteraceae</taxon>
        <taxon>Salinibacter</taxon>
    </lineage>
</organism>
<dbReference type="Proteomes" id="UP001155110">
    <property type="component" value="Unassembled WGS sequence"/>
</dbReference>
<accession>A0AAW5P841</accession>
<dbReference type="EMBL" id="JANTZM010000007">
    <property type="protein sequence ID" value="MCS4157639.1"/>
    <property type="molecule type" value="Genomic_DNA"/>
</dbReference>
<proteinExistence type="predicted"/>
<feature type="compositionally biased region" description="Basic and acidic residues" evidence="1">
    <location>
        <begin position="533"/>
        <end position="568"/>
    </location>
</feature>
<evidence type="ECO:0000313" key="2">
    <source>
        <dbReference type="EMBL" id="MCS4157639.1"/>
    </source>
</evidence>
<sequence length="672" mass="76826">MVNHTRGIEGSLTEDEADDFYPSKLFSMADYHMPDNIKEIFRFCRYLVMSDPIVSGAVHKMAEAPVTQVVYEHESEPVKNKYQELFEQQLNVREKFLEAGIDLAVYSNAFLSLRVPVQRYLISPNANGTSEIAKNELKKQAEQVRKGQRPEAELDQKVAENAEEPTNGHQLPDRYKAKNINWSMTGDGRFKGKCPKTGKEVIFERQDRYYPSAQNLSIKKWDPNQIEIHHNEVTGENRYYYQLQHDTKELIKDNNRWHLNNDPWEYIKAAREDRNVRIKEERLHHLSNVKVSGAFNGWGIPRLYSAFKLIFYYMTLLRSNEQVARGKIQDLDILFPQSQSGMLDPVAAMPGSSFKKNVKSILKNWRDDPNFVGVSPIPVGNVKAFGKGRMQLITEELQPIFRMITTAMGIPYELLFGGGKYSGMAVQQRLFSAQTGLHAERFNEALDFFQDQVVANLGEEQFPSSMNMHLKDYEGPDDQKRKKTRAQAAMNNMLSLSTFFEDQGLDPESEWQKMEEDAKRMGKIKEIRGEAQARAKAEGQEIVQRKKMELQDDMEEAQKEEGGPDPRRVAKKLMQKIKQSPKKGKQLLRRAKKKYPQAYKLVRQQMDRQQGEVPSMEAPTASPDPTEDNQGGSSPVSMGMPEDSTRQSSGQRAGKTIGGEESEATQQPPQNL</sequence>
<gene>
    <name evidence="2" type="ORF">GGP99_001603</name>
</gene>
<feature type="compositionally biased region" description="Basic residues" evidence="1">
    <location>
        <begin position="569"/>
        <end position="595"/>
    </location>
</feature>
<feature type="compositionally biased region" description="Basic and acidic residues" evidence="1">
    <location>
        <begin position="145"/>
        <end position="160"/>
    </location>
</feature>
<protein>
    <submittedName>
        <fullName evidence="2">Uncharacterized protein</fullName>
    </submittedName>
</protein>
<evidence type="ECO:0000313" key="3">
    <source>
        <dbReference type="Proteomes" id="UP001155110"/>
    </source>
</evidence>
<evidence type="ECO:0000256" key="1">
    <source>
        <dbReference type="SAM" id="MobiDB-lite"/>
    </source>
</evidence>
<name>A0AAW5P841_9BACT</name>
<comment type="caution">
    <text evidence="2">The sequence shown here is derived from an EMBL/GenBank/DDBJ whole genome shotgun (WGS) entry which is preliminary data.</text>
</comment>
<feature type="region of interest" description="Disordered" evidence="1">
    <location>
        <begin position="145"/>
        <end position="173"/>
    </location>
</feature>